<dbReference type="SUPFAM" id="SSF51391">
    <property type="entry name" value="Thiamin phosphate synthase"/>
    <property type="match status" value="1"/>
</dbReference>
<evidence type="ECO:0000313" key="5">
    <source>
        <dbReference type="Proteomes" id="UP001058650"/>
    </source>
</evidence>
<dbReference type="PANTHER" id="PTHR20857:SF22">
    <property type="entry name" value="THIAZOLE TAUTOMERASE"/>
    <property type="match status" value="1"/>
</dbReference>
<accession>A0ABY5U7U5</accession>
<dbReference type="InterPro" id="IPR022998">
    <property type="entry name" value="ThiamineP_synth_TenI"/>
</dbReference>
<gene>
    <name evidence="4" type="ORF">NYR52_11760</name>
</gene>
<dbReference type="Proteomes" id="UP001058650">
    <property type="component" value="Chromosome"/>
</dbReference>
<evidence type="ECO:0000256" key="1">
    <source>
        <dbReference type="ARBA" id="ARBA00004948"/>
    </source>
</evidence>
<dbReference type="InterPro" id="IPR036206">
    <property type="entry name" value="ThiamineP_synth_sf"/>
</dbReference>
<dbReference type="CDD" id="cd00564">
    <property type="entry name" value="TMP_TenI"/>
    <property type="match status" value="1"/>
</dbReference>
<evidence type="ECO:0000256" key="2">
    <source>
        <dbReference type="ARBA" id="ARBA00022977"/>
    </source>
</evidence>
<dbReference type="PANTHER" id="PTHR20857">
    <property type="entry name" value="THIAMINE-PHOSPHATE PYROPHOSPHORYLASE"/>
    <property type="match status" value="1"/>
</dbReference>
<protein>
    <submittedName>
        <fullName evidence="4">Thiamine phosphate synthase</fullName>
    </submittedName>
</protein>
<evidence type="ECO:0000313" key="4">
    <source>
        <dbReference type="EMBL" id="UWE05239.1"/>
    </source>
</evidence>
<dbReference type="Pfam" id="PF02581">
    <property type="entry name" value="TMP-TENI"/>
    <property type="match status" value="1"/>
</dbReference>
<dbReference type="EMBL" id="CP103866">
    <property type="protein sequence ID" value="UWE05239.1"/>
    <property type="molecule type" value="Genomic_DNA"/>
</dbReference>
<evidence type="ECO:0000259" key="3">
    <source>
        <dbReference type="Pfam" id="PF02581"/>
    </source>
</evidence>
<dbReference type="InterPro" id="IPR013785">
    <property type="entry name" value="Aldolase_TIM"/>
</dbReference>
<reference evidence="4" key="1">
    <citation type="submission" date="2022-08" db="EMBL/GenBank/DDBJ databases">
        <title>The complete genome sequence of the thermophilic bacterium Laceyella sacchari FBKL4.010 reveals the basis for tetramethylpyrazine biosynthesis in Moutai-flavor Daqu.</title>
        <authorList>
            <person name="Li D."/>
            <person name="Huang W."/>
            <person name="Wang C."/>
            <person name="Qiu S."/>
        </authorList>
    </citation>
    <scope>NUCLEOTIDE SEQUENCE</scope>
    <source>
        <strain evidence="4">FBKL4.014</strain>
    </source>
</reference>
<dbReference type="RefSeq" id="WP_259436764.1">
    <property type="nucleotide sequence ID" value="NZ_CP103866.1"/>
</dbReference>
<proteinExistence type="predicted"/>
<feature type="domain" description="Thiamine phosphate synthase/TenI" evidence="3">
    <location>
        <begin position="8"/>
        <end position="177"/>
    </location>
</feature>
<sequence>MKLELHVISSPKQTVQELARCWLRLVPEVDWFHLRYKQLSDDELMQRAKALLSVGIPAKSLIVNSSVSVAEALGLGGIHLPERMPFPAMSPAMRVGRSVHSLAAAERAAAEGADYLMVGHIFPSASKPGLPPLGSDRLRVWVEQVKIPMIAVGGIDAGNVAEIKRAGCHGIAVISAVANHKQPERVARELRRRWENADC</sequence>
<comment type="pathway">
    <text evidence="1">Cofactor biosynthesis; thiamine diphosphate biosynthesis.</text>
</comment>
<keyword evidence="2" id="KW-0784">Thiamine biosynthesis</keyword>
<name>A0ABY5U7U5_LACSH</name>
<keyword evidence="5" id="KW-1185">Reference proteome</keyword>
<organism evidence="4 5">
    <name type="scientific">Laceyella sacchari</name>
    <name type="common">Thermoactinomyces thalpophilus</name>
    <dbReference type="NCBI Taxonomy" id="37482"/>
    <lineage>
        <taxon>Bacteria</taxon>
        <taxon>Bacillati</taxon>
        <taxon>Bacillota</taxon>
        <taxon>Bacilli</taxon>
        <taxon>Bacillales</taxon>
        <taxon>Thermoactinomycetaceae</taxon>
        <taxon>Laceyella</taxon>
    </lineage>
</organism>
<dbReference type="Gene3D" id="3.20.20.70">
    <property type="entry name" value="Aldolase class I"/>
    <property type="match status" value="1"/>
</dbReference>